<dbReference type="Proteomes" id="UP001596957">
    <property type="component" value="Unassembled WGS sequence"/>
</dbReference>
<proteinExistence type="predicted"/>
<gene>
    <name evidence="2" type="ORF">ACFQZP_17625</name>
</gene>
<dbReference type="EMBL" id="JBHTEC010000001">
    <property type="protein sequence ID" value="MFD0283464.1"/>
    <property type="molecule type" value="Genomic_DNA"/>
</dbReference>
<dbReference type="RefSeq" id="WP_381259708.1">
    <property type="nucleotide sequence ID" value="NZ_JBHTBI010000036.1"/>
</dbReference>
<reference evidence="3" key="1">
    <citation type="journal article" date="2019" name="Int. J. Syst. Evol. Microbiol.">
        <title>The Global Catalogue of Microorganisms (GCM) 10K type strain sequencing project: providing services to taxonomists for standard genome sequencing and annotation.</title>
        <authorList>
            <consortium name="The Broad Institute Genomics Platform"/>
            <consortium name="The Broad Institute Genome Sequencing Center for Infectious Disease"/>
            <person name="Wu L."/>
            <person name="Ma J."/>
        </authorList>
    </citation>
    <scope>NUCLEOTIDE SEQUENCE [LARGE SCALE GENOMIC DNA]</scope>
    <source>
        <strain evidence="3">CGMCC 4.7198</strain>
    </source>
</reference>
<keyword evidence="3" id="KW-1185">Reference proteome</keyword>
<comment type="caution">
    <text evidence="2">The sequence shown here is derived from an EMBL/GenBank/DDBJ whole genome shotgun (WGS) entry which is preliminary data.</text>
</comment>
<accession>A0ABW2VHU5</accession>
<dbReference type="InterPro" id="IPR025333">
    <property type="entry name" value="DUF4239"/>
</dbReference>
<evidence type="ECO:0000313" key="3">
    <source>
        <dbReference type="Proteomes" id="UP001596957"/>
    </source>
</evidence>
<evidence type="ECO:0000256" key="1">
    <source>
        <dbReference type="SAM" id="Phobius"/>
    </source>
</evidence>
<sequence>MNEAANAGVPPLLWSALLIGAFVALGFVYLFGMESLRAHAGVVFSLAFTVGVMLLIVYELNYPFSGPLKVGPSAFQLALERIRAVT</sequence>
<feature type="transmembrane region" description="Helical" evidence="1">
    <location>
        <begin position="12"/>
        <end position="31"/>
    </location>
</feature>
<name>A0ABW2VHU5_9ACTN</name>
<organism evidence="2 3">
    <name type="scientific">Streptomyces lutosisoli</name>
    <dbReference type="NCBI Taxonomy" id="2665721"/>
    <lineage>
        <taxon>Bacteria</taxon>
        <taxon>Bacillati</taxon>
        <taxon>Actinomycetota</taxon>
        <taxon>Actinomycetes</taxon>
        <taxon>Kitasatosporales</taxon>
        <taxon>Streptomycetaceae</taxon>
        <taxon>Streptomyces</taxon>
    </lineage>
</organism>
<keyword evidence="1" id="KW-0812">Transmembrane</keyword>
<feature type="transmembrane region" description="Helical" evidence="1">
    <location>
        <begin position="38"/>
        <end position="58"/>
    </location>
</feature>
<evidence type="ECO:0000313" key="2">
    <source>
        <dbReference type="EMBL" id="MFD0283464.1"/>
    </source>
</evidence>
<protein>
    <submittedName>
        <fullName evidence="2">Uncharacterized protein</fullName>
    </submittedName>
</protein>
<keyword evidence="1" id="KW-1133">Transmembrane helix</keyword>
<keyword evidence="1" id="KW-0472">Membrane</keyword>
<dbReference type="Pfam" id="PF14023">
    <property type="entry name" value="Bestrophin-like"/>
    <property type="match status" value="1"/>
</dbReference>